<evidence type="ECO:0000256" key="2">
    <source>
        <dbReference type="SAM" id="Phobius"/>
    </source>
</evidence>
<feature type="transmembrane region" description="Helical" evidence="2">
    <location>
        <begin position="76"/>
        <end position="101"/>
    </location>
</feature>
<keyword evidence="2" id="KW-0812">Transmembrane</keyword>
<dbReference type="OrthoDB" id="9792788at2"/>
<dbReference type="NCBIfam" id="NF008528">
    <property type="entry name" value="PRK11463.1-2"/>
    <property type="match status" value="1"/>
</dbReference>
<accession>A0A4Y6Q2G0</accession>
<feature type="region of interest" description="Disordered" evidence="1">
    <location>
        <begin position="141"/>
        <end position="175"/>
    </location>
</feature>
<name>A0A4Y6Q2G0_PERCE</name>
<evidence type="ECO:0000256" key="1">
    <source>
        <dbReference type="SAM" id="MobiDB-lite"/>
    </source>
</evidence>
<evidence type="ECO:0000313" key="3">
    <source>
        <dbReference type="EMBL" id="QDG54722.1"/>
    </source>
</evidence>
<dbReference type="AlphaFoldDB" id="A0A4Y6Q2G0"/>
<feature type="transmembrane region" description="Helical" evidence="2">
    <location>
        <begin position="27"/>
        <end position="47"/>
    </location>
</feature>
<dbReference type="GO" id="GO:0016020">
    <property type="term" value="C:membrane"/>
    <property type="evidence" value="ECO:0007669"/>
    <property type="project" value="InterPro"/>
</dbReference>
<organism evidence="3 4">
    <name type="scientific">Persicimonas caeni</name>
    <dbReference type="NCBI Taxonomy" id="2292766"/>
    <lineage>
        <taxon>Bacteria</taxon>
        <taxon>Deltaproteobacteria</taxon>
        <taxon>Bradymonadales</taxon>
        <taxon>Bradymonadaceae</taxon>
        <taxon>Persicimonas</taxon>
    </lineage>
</organism>
<feature type="compositionally biased region" description="Acidic residues" evidence="1">
    <location>
        <begin position="152"/>
        <end position="163"/>
    </location>
</feature>
<evidence type="ECO:0000313" key="4">
    <source>
        <dbReference type="Proteomes" id="UP000315995"/>
    </source>
</evidence>
<dbReference type="PANTHER" id="PTHR35335">
    <property type="entry name" value="UPF0716 PROTEIN FXSA"/>
    <property type="match status" value="1"/>
</dbReference>
<keyword evidence="4" id="KW-1185">Reference proteome</keyword>
<gene>
    <name evidence="3" type="ORF">FIV42_29450</name>
</gene>
<reference evidence="3 4" key="1">
    <citation type="submission" date="2019-06" db="EMBL/GenBank/DDBJ databases">
        <title>Persicimonas caeni gen. nov., sp. nov., a predatory bacterium isolated from solar saltern.</title>
        <authorList>
            <person name="Wang S."/>
        </authorList>
    </citation>
    <scope>NUCLEOTIDE SEQUENCE [LARGE SCALE GENOMIC DNA]</scope>
    <source>
        <strain evidence="3 4">YN101</strain>
    </source>
</reference>
<feature type="compositionally biased region" description="Polar residues" evidence="1">
    <location>
        <begin position="141"/>
        <end position="150"/>
    </location>
</feature>
<keyword evidence="2" id="KW-1133">Transmembrane helix</keyword>
<protein>
    <submittedName>
        <fullName evidence="3">FxsA family protein</fullName>
    </submittedName>
</protein>
<proteinExistence type="predicted"/>
<dbReference type="EMBL" id="CP041186">
    <property type="protein sequence ID" value="QDG54722.1"/>
    <property type="molecule type" value="Genomic_DNA"/>
</dbReference>
<feature type="compositionally biased region" description="Basic and acidic residues" evidence="1">
    <location>
        <begin position="164"/>
        <end position="175"/>
    </location>
</feature>
<dbReference type="Pfam" id="PF04186">
    <property type="entry name" value="FxsA"/>
    <property type="match status" value="1"/>
</dbReference>
<accession>A0A5B8YH26</accession>
<dbReference type="RefSeq" id="WP_141201166.1">
    <property type="nucleotide sequence ID" value="NZ_CP041186.1"/>
</dbReference>
<dbReference type="InterPro" id="IPR007313">
    <property type="entry name" value="FxsA"/>
</dbReference>
<dbReference type="PANTHER" id="PTHR35335:SF1">
    <property type="entry name" value="UPF0716 PROTEIN FXSA"/>
    <property type="match status" value="1"/>
</dbReference>
<dbReference type="Proteomes" id="UP000315995">
    <property type="component" value="Chromosome"/>
</dbReference>
<keyword evidence="2" id="KW-0472">Membrane</keyword>
<sequence length="175" mass="18998">MLAKLLLLFTIIPIVELAILIPLGQWMGLVPTVALVVVTGVLGAVLAKRQGLAAWNRLHGDLGEGRLPGDSLLDGLAVLIAGAFLVTPGVLTDIAGMVLLIPPLRKPLKHYLKKRFKRSLESGSVTYINFEGPFAQNPFDQASPFDQSSAYDDGEVIDVTPDESETHESDRRRMN</sequence>